<dbReference type="PANTHER" id="PTHR12748">
    <property type="entry name" value="ORIGIN RECOGNITION COMPLEX SUBUNIT 3"/>
    <property type="match status" value="1"/>
</dbReference>
<proteinExistence type="predicted"/>
<dbReference type="AlphaFoldDB" id="A0A2I0B8K5"/>
<dbReference type="STRING" id="1088818.A0A2I0B8K5"/>
<dbReference type="GO" id="GO:0005656">
    <property type="term" value="C:nuclear pre-replicative complex"/>
    <property type="evidence" value="ECO:0007669"/>
    <property type="project" value="TreeGrafter"/>
</dbReference>
<gene>
    <name evidence="3" type="ORF">AXF42_Ash005144</name>
</gene>
<dbReference type="Pfam" id="PF18137">
    <property type="entry name" value="WHD_ORC"/>
    <property type="match status" value="1"/>
</dbReference>
<dbReference type="GO" id="GO:0031261">
    <property type="term" value="C:DNA replication preinitiation complex"/>
    <property type="evidence" value="ECO:0007669"/>
    <property type="project" value="TreeGrafter"/>
</dbReference>
<evidence type="ECO:0000313" key="3">
    <source>
        <dbReference type="EMBL" id="PKA64132.1"/>
    </source>
</evidence>
<dbReference type="InterPro" id="IPR040855">
    <property type="entry name" value="ORC_WH_C"/>
</dbReference>
<evidence type="ECO:0000256" key="1">
    <source>
        <dbReference type="SAM" id="MobiDB-lite"/>
    </source>
</evidence>
<dbReference type="GO" id="GO:0006270">
    <property type="term" value="P:DNA replication initiation"/>
    <property type="evidence" value="ECO:0007669"/>
    <property type="project" value="TreeGrafter"/>
</dbReference>
<accession>A0A2I0B8K5</accession>
<feature type="compositionally biased region" description="Basic residues" evidence="1">
    <location>
        <begin position="7"/>
        <end position="21"/>
    </location>
</feature>
<dbReference type="OrthoDB" id="786085at2759"/>
<protein>
    <recommendedName>
        <fullName evidence="2">Origin recognition complex subunit 3 winged helix C-terminal domain-containing protein</fullName>
    </recommendedName>
</protein>
<dbReference type="GO" id="GO:0003688">
    <property type="term" value="F:DNA replication origin binding"/>
    <property type="evidence" value="ECO:0007669"/>
    <property type="project" value="TreeGrafter"/>
</dbReference>
<feature type="region of interest" description="Disordered" evidence="1">
    <location>
        <begin position="1"/>
        <end position="25"/>
    </location>
</feature>
<reference evidence="3 4" key="1">
    <citation type="journal article" date="2017" name="Nature">
        <title>The Apostasia genome and the evolution of orchids.</title>
        <authorList>
            <person name="Zhang G.Q."/>
            <person name="Liu K.W."/>
            <person name="Li Z."/>
            <person name="Lohaus R."/>
            <person name="Hsiao Y.Y."/>
            <person name="Niu S.C."/>
            <person name="Wang J.Y."/>
            <person name="Lin Y.C."/>
            <person name="Xu Q."/>
            <person name="Chen L.J."/>
            <person name="Yoshida K."/>
            <person name="Fujiwara S."/>
            <person name="Wang Z.W."/>
            <person name="Zhang Y.Q."/>
            <person name="Mitsuda N."/>
            <person name="Wang M."/>
            <person name="Liu G.H."/>
            <person name="Pecoraro L."/>
            <person name="Huang H.X."/>
            <person name="Xiao X.J."/>
            <person name="Lin M."/>
            <person name="Wu X.Y."/>
            <person name="Wu W.L."/>
            <person name="Chen Y.Y."/>
            <person name="Chang S.B."/>
            <person name="Sakamoto S."/>
            <person name="Ohme-Takagi M."/>
            <person name="Yagi M."/>
            <person name="Zeng S.J."/>
            <person name="Shen C.Y."/>
            <person name="Yeh C.M."/>
            <person name="Luo Y.B."/>
            <person name="Tsai W.C."/>
            <person name="Van de Peer Y."/>
            <person name="Liu Z.J."/>
        </authorList>
    </citation>
    <scope>NUCLEOTIDE SEQUENCE [LARGE SCALE GENOMIC DNA]</scope>
    <source>
        <strain evidence="4">cv. Shenzhen</strain>
        <tissue evidence="3">Stem</tissue>
    </source>
</reference>
<evidence type="ECO:0000259" key="2">
    <source>
        <dbReference type="Pfam" id="PF18137"/>
    </source>
</evidence>
<keyword evidence="4" id="KW-1185">Reference proteome</keyword>
<feature type="domain" description="Origin recognition complex subunit 3 winged helix C-terminal" evidence="2">
    <location>
        <begin position="4"/>
        <end position="64"/>
    </location>
</feature>
<dbReference type="EMBL" id="KZ451906">
    <property type="protein sequence ID" value="PKA64132.1"/>
    <property type="molecule type" value="Genomic_DNA"/>
</dbReference>
<name>A0A2I0B8K5_9ASPA</name>
<dbReference type="Proteomes" id="UP000236161">
    <property type="component" value="Unassembled WGS sequence"/>
</dbReference>
<dbReference type="GO" id="GO:0005664">
    <property type="term" value="C:nuclear origin of replication recognition complex"/>
    <property type="evidence" value="ECO:0007669"/>
    <property type="project" value="InterPro"/>
</dbReference>
<dbReference type="InterPro" id="IPR020795">
    <property type="entry name" value="ORC3"/>
</dbReference>
<sequence length="66" mass="7370">MSSSTKAKQKAQRSHVSKKGKAASPVNEAVIQARFCRAVTELQITGLVRMPSKRRPDFLQRIAFNI</sequence>
<organism evidence="3 4">
    <name type="scientific">Apostasia shenzhenica</name>
    <dbReference type="NCBI Taxonomy" id="1088818"/>
    <lineage>
        <taxon>Eukaryota</taxon>
        <taxon>Viridiplantae</taxon>
        <taxon>Streptophyta</taxon>
        <taxon>Embryophyta</taxon>
        <taxon>Tracheophyta</taxon>
        <taxon>Spermatophyta</taxon>
        <taxon>Magnoliopsida</taxon>
        <taxon>Liliopsida</taxon>
        <taxon>Asparagales</taxon>
        <taxon>Orchidaceae</taxon>
        <taxon>Apostasioideae</taxon>
        <taxon>Apostasia</taxon>
    </lineage>
</organism>
<dbReference type="PANTHER" id="PTHR12748:SF0">
    <property type="entry name" value="ORIGIN RECOGNITION COMPLEX SUBUNIT 3"/>
    <property type="match status" value="1"/>
</dbReference>
<evidence type="ECO:0000313" key="4">
    <source>
        <dbReference type="Proteomes" id="UP000236161"/>
    </source>
</evidence>